<dbReference type="InterPro" id="IPR018309">
    <property type="entry name" value="Tscrpt_reg_PadR_C"/>
</dbReference>
<gene>
    <name evidence="2" type="ORF">ACFQ3U_01585</name>
</gene>
<dbReference type="Proteomes" id="UP001597181">
    <property type="component" value="Unassembled WGS sequence"/>
</dbReference>
<organism evidence="2 3">
    <name type="scientific">Leucobacter albus</name>
    <dbReference type="NCBI Taxonomy" id="272210"/>
    <lineage>
        <taxon>Bacteria</taxon>
        <taxon>Bacillati</taxon>
        <taxon>Actinomycetota</taxon>
        <taxon>Actinomycetes</taxon>
        <taxon>Micrococcales</taxon>
        <taxon>Microbacteriaceae</taxon>
        <taxon>Leucobacter</taxon>
    </lineage>
</organism>
<name>A0ABW3TIM6_9MICO</name>
<evidence type="ECO:0000313" key="3">
    <source>
        <dbReference type="Proteomes" id="UP001597181"/>
    </source>
</evidence>
<dbReference type="RefSeq" id="WP_343958919.1">
    <property type="nucleotide sequence ID" value="NZ_BAAAKZ010000003.1"/>
</dbReference>
<sequence length="244" mass="25339">MSVKHAMLALLAAEPSSTYQLRKRFDASTGQGLPLNIGQVSSTLQRLERDGMVTRDGMVDLGGGNPGAHDNGAGPETAAGAGQRWQLLAPGRDELSKWWASPVVAEQRGRDELVLKLTLAAVTPGVDVAALLQTQRAATQRAMHDLTKVRRGIDAGDLVPRLVVDHHLFITEAELRWIDDVEAALVQRAAAASRAASIAGGAPEQSLAHSASGNTGTAGTAGIAGTASTVAATPSNTANTAEMR</sequence>
<dbReference type="EMBL" id="JBHTLY010000001">
    <property type="protein sequence ID" value="MFD1200586.1"/>
    <property type="molecule type" value="Genomic_DNA"/>
</dbReference>
<dbReference type="Pfam" id="PF10400">
    <property type="entry name" value="Vir_act_alpha_C"/>
    <property type="match status" value="1"/>
</dbReference>
<feature type="domain" description="Transcription regulator PadR C-terminal" evidence="1">
    <location>
        <begin position="110"/>
        <end position="185"/>
    </location>
</feature>
<reference evidence="3" key="1">
    <citation type="journal article" date="2019" name="Int. J. Syst. Evol. Microbiol.">
        <title>The Global Catalogue of Microorganisms (GCM) 10K type strain sequencing project: providing services to taxonomists for standard genome sequencing and annotation.</title>
        <authorList>
            <consortium name="The Broad Institute Genomics Platform"/>
            <consortium name="The Broad Institute Genome Sequencing Center for Infectious Disease"/>
            <person name="Wu L."/>
            <person name="Ma J."/>
        </authorList>
    </citation>
    <scope>NUCLEOTIDE SEQUENCE [LARGE SCALE GENOMIC DNA]</scope>
    <source>
        <strain evidence="3">CCUG 50213</strain>
    </source>
</reference>
<proteinExistence type="predicted"/>
<dbReference type="InterPro" id="IPR036390">
    <property type="entry name" value="WH_DNA-bd_sf"/>
</dbReference>
<comment type="caution">
    <text evidence="2">The sequence shown here is derived from an EMBL/GenBank/DDBJ whole genome shotgun (WGS) entry which is preliminary data.</text>
</comment>
<evidence type="ECO:0000313" key="2">
    <source>
        <dbReference type="EMBL" id="MFD1200586.1"/>
    </source>
</evidence>
<accession>A0ABW3TIM6</accession>
<protein>
    <submittedName>
        <fullName evidence="2">PadR family transcriptional regulator</fullName>
    </submittedName>
</protein>
<dbReference type="Gene3D" id="1.10.10.10">
    <property type="entry name" value="Winged helix-like DNA-binding domain superfamily/Winged helix DNA-binding domain"/>
    <property type="match status" value="1"/>
</dbReference>
<dbReference type="InterPro" id="IPR036388">
    <property type="entry name" value="WH-like_DNA-bd_sf"/>
</dbReference>
<evidence type="ECO:0000259" key="1">
    <source>
        <dbReference type="Pfam" id="PF10400"/>
    </source>
</evidence>
<keyword evidence="3" id="KW-1185">Reference proteome</keyword>
<dbReference type="SUPFAM" id="SSF46785">
    <property type="entry name" value="Winged helix' DNA-binding domain"/>
    <property type="match status" value="1"/>
</dbReference>